<accession>A0A498CIU2</accession>
<dbReference type="InterPro" id="IPR016181">
    <property type="entry name" value="Acyl_CoA_acyltransferase"/>
</dbReference>
<dbReference type="Pfam" id="PF00583">
    <property type="entry name" value="Acetyltransf_1"/>
    <property type="match status" value="1"/>
</dbReference>
<keyword evidence="4" id="KW-0689">Ribosomal protein</keyword>
<keyword evidence="2" id="KW-0012">Acyltransferase</keyword>
<evidence type="ECO:0000256" key="1">
    <source>
        <dbReference type="ARBA" id="ARBA00022679"/>
    </source>
</evidence>
<keyword evidence="1" id="KW-0808">Transferase</keyword>
<name>A0A498CIU2_9MICO</name>
<gene>
    <name evidence="4" type="ORF">C7474_0076</name>
</gene>
<dbReference type="InterPro" id="IPR050832">
    <property type="entry name" value="Bact_Acetyltransf"/>
</dbReference>
<reference evidence="4 5" key="1">
    <citation type="journal article" date="2015" name="Stand. Genomic Sci.">
        <title>Genomic Encyclopedia of Bacterial and Archaeal Type Strains, Phase III: the genomes of soil and plant-associated and newly described type strains.</title>
        <authorList>
            <person name="Whitman W.B."/>
            <person name="Woyke T."/>
            <person name="Klenk H.P."/>
            <person name="Zhou Y."/>
            <person name="Lilburn T.G."/>
            <person name="Beck B.J."/>
            <person name="De Vos P."/>
            <person name="Vandamme P."/>
            <person name="Eisen J.A."/>
            <person name="Garrity G."/>
            <person name="Hugenholtz P."/>
            <person name="Kyrpides N.C."/>
        </authorList>
    </citation>
    <scope>NUCLEOTIDE SEQUENCE [LARGE SCALE GENOMIC DNA]</scope>
    <source>
        <strain evidence="4 5">S2T63</strain>
    </source>
</reference>
<dbReference type="Gene3D" id="3.40.630.30">
    <property type="match status" value="1"/>
</dbReference>
<protein>
    <submittedName>
        <fullName evidence="4">Ribosomal protein S18 acetylase RimI-like enzyme</fullName>
    </submittedName>
</protein>
<dbReference type="PROSITE" id="PS51186">
    <property type="entry name" value="GNAT"/>
    <property type="match status" value="1"/>
</dbReference>
<evidence type="ECO:0000259" key="3">
    <source>
        <dbReference type="PROSITE" id="PS51186"/>
    </source>
</evidence>
<dbReference type="GO" id="GO:0005840">
    <property type="term" value="C:ribosome"/>
    <property type="evidence" value="ECO:0007669"/>
    <property type="project" value="UniProtKB-KW"/>
</dbReference>
<dbReference type="InterPro" id="IPR000182">
    <property type="entry name" value="GNAT_dom"/>
</dbReference>
<feature type="domain" description="N-acetyltransferase" evidence="3">
    <location>
        <begin position="30"/>
        <end position="174"/>
    </location>
</feature>
<evidence type="ECO:0000256" key="2">
    <source>
        <dbReference type="ARBA" id="ARBA00023315"/>
    </source>
</evidence>
<keyword evidence="5" id="KW-1185">Reference proteome</keyword>
<evidence type="ECO:0000313" key="5">
    <source>
        <dbReference type="Proteomes" id="UP000273158"/>
    </source>
</evidence>
<dbReference type="AlphaFoldDB" id="A0A498CIU2"/>
<proteinExistence type="predicted"/>
<sequence length="174" mass="18536">MPENSLLSVAPSPARSVEIVAVPHDDPRAAGLREVLDLDLDARYRGAEPEPPAVSAARADALRVHPDQLVATLLAVTADGEALGHVMLRRLGDEWELKRLVVAPEARGAGVGRRLVQATIDLARTGGAARVILQTGAAQPESLALYRSFGFTPIPVYEPYVATMPTSLCFTLPL</sequence>
<dbReference type="GO" id="GO:0016747">
    <property type="term" value="F:acyltransferase activity, transferring groups other than amino-acyl groups"/>
    <property type="evidence" value="ECO:0007669"/>
    <property type="project" value="InterPro"/>
</dbReference>
<organism evidence="4 5">
    <name type="scientific">Microbacterium telephonicum</name>
    <dbReference type="NCBI Taxonomy" id="1714841"/>
    <lineage>
        <taxon>Bacteria</taxon>
        <taxon>Bacillati</taxon>
        <taxon>Actinomycetota</taxon>
        <taxon>Actinomycetes</taxon>
        <taxon>Micrococcales</taxon>
        <taxon>Microbacteriaceae</taxon>
        <taxon>Microbacterium</taxon>
    </lineage>
</organism>
<dbReference type="Proteomes" id="UP000273158">
    <property type="component" value="Unassembled WGS sequence"/>
</dbReference>
<evidence type="ECO:0000313" key="4">
    <source>
        <dbReference type="EMBL" id="RLK52148.1"/>
    </source>
</evidence>
<dbReference type="OrthoDB" id="70840at2"/>
<dbReference type="CDD" id="cd04301">
    <property type="entry name" value="NAT_SF"/>
    <property type="match status" value="1"/>
</dbReference>
<dbReference type="SUPFAM" id="SSF55729">
    <property type="entry name" value="Acyl-CoA N-acyltransferases (Nat)"/>
    <property type="match status" value="1"/>
</dbReference>
<keyword evidence="4" id="KW-0687">Ribonucleoprotein</keyword>
<comment type="caution">
    <text evidence="4">The sequence shown here is derived from an EMBL/GenBank/DDBJ whole genome shotgun (WGS) entry which is preliminary data.</text>
</comment>
<dbReference type="RefSeq" id="WP_121056633.1">
    <property type="nucleotide sequence ID" value="NZ_RCDB01000001.1"/>
</dbReference>
<dbReference type="PANTHER" id="PTHR43877">
    <property type="entry name" value="AMINOALKYLPHOSPHONATE N-ACETYLTRANSFERASE-RELATED-RELATED"/>
    <property type="match status" value="1"/>
</dbReference>
<dbReference type="EMBL" id="RCDB01000001">
    <property type="protein sequence ID" value="RLK52148.1"/>
    <property type="molecule type" value="Genomic_DNA"/>
</dbReference>